<gene>
    <name evidence="10" type="primary">fixJ</name>
    <name evidence="10" type="ORF">RIdsm_03196</name>
    <name evidence="9" type="ORF">XM52_19105</name>
</gene>
<keyword evidence="5" id="KW-0804">Transcription</keyword>
<dbReference type="AlphaFoldDB" id="A0A0T5P4K9"/>
<dbReference type="Proteomes" id="UP000325785">
    <property type="component" value="Chromosome"/>
</dbReference>
<dbReference type="SUPFAM" id="SSF46894">
    <property type="entry name" value="C-terminal effector domain of the bipartite response regulators"/>
    <property type="match status" value="1"/>
</dbReference>
<dbReference type="PROSITE" id="PS50043">
    <property type="entry name" value="HTH_LUXR_2"/>
    <property type="match status" value="1"/>
</dbReference>
<evidence type="ECO:0000256" key="5">
    <source>
        <dbReference type="ARBA" id="ARBA00023163"/>
    </source>
</evidence>
<evidence type="ECO:0000256" key="6">
    <source>
        <dbReference type="PROSITE-ProRule" id="PRU00169"/>
    </source>
</evidence>
<evidence type="ECO:0000259" key="8">
    <source>
        <dbReference type="PROSITE" id="PS50110"/>
    </source>
</evidence>
<dbReference type="PANTHER" id="PTHR44688">
    <property type="entry name" value="DNA-BINDING TRANSCRIPTIONAL ACTIVATOR DEVR_DOSR"/>
    <property type="match status" value="1"/>
</dbReference>
<dbReference type="InterPro" id="IPR036388">
    <property type="entry name" value="WH-like_DNA-bd_sf"/>
</dbReference>
<sequence>MVTSSDTPFEVYVVEDDDAVLKSLGALMEAHGYGATLCRTAEDFLKSFDPARRACLVLDLRLPGMSGMQLQARLAEMGVDIPIVVVTAHGDVPIAVQAMRAGAIDFIEKPTEAERLLEAVAAARATLENRAPPEVPRQVIADRLARLTEREQEVLHHLLHGKLNKEIAAELGISQRTIEVHRARIREKMQARGIADLIRMLG</sequence>
<dbReference type="PROSITE" id="PS50110">
    <property type="entry name" value="RESPONSE_REGULATORY"/>
    <property type="match status" value="1"/>
</dbReference>
<evidence type="ECO:0000256" key="3">
    <source>
        <dbReference type="ARBA" id="ARBA00023015"/>
    </source>
</evidence>
<name>A0A0T5P4K9_9RHOB</name>
<evidence type="ECO:0000313" key="10">
    <source>
        <dbReference type="EMBL" id="QEW27382.1"/>
    </source>
</evidence>
<dbReference type="Pfam" id="PF00072">
    <property type="entry name" value="Response_reg"/>
    <property type="match status" value="1"/>
</dbReference>
<dbReference type="SUPFAM" id="SSF52172">
    <property type="entry name" value="CheY-like"/>
    <property type="match status" value="1"/>
</dbReference>
<accession>A0A0T5P4K9</accession>
<keyword evidence="1 6" id="KW-0597">Phosphoprotein</keyword>
<dbReference type="InterPro" id="IPR001789">
    <property type="entry name" value="Sig_transdc_resp-reg_receiver"/>
</dbReference>
<dbReference type="PANTHER" id="PTHR44688:SF16">
    <property type="entry name" value="DNA-BINDING TRANSCRIPTIONAL ACTIVATOR DEVR_DOSR"/>
    <property type="match status" value="1"/>
</dbReference>
<dbReference type="Pfam" id="PF00196">
    <property type="entry name" value="GerE"/>
    <property type="match status" value="1"/>
</dbReference>
<keyword evidence="2" id="KW-0902">Two-component regulatory system</keyword>
<dbReference type="SMART" id="SM00448">
    <property type="entry name" value="REC"/>
    <property type="match status" value="1"/>
</dbReference>
<dbReference type="CDD" id="cd17537">
    <property type="entry name" value="REC_FixJ"/>
    <property type="match status" value="1"/>
</dbReference>
<evidence type="ECO:0000259" key="7">
    <source>
        <dbReference type="PROSITE" id="PS50043"/>
    </source>
</evidence>
<evidence type="ECO:0000256" key="1">
    <source>
        <dbReference type="ARBA" id="ARBA00022553"/>
    </source>
</evidence>
<reference evidence="10 12" key="2">
    <citation type="submission" date="2018-08" db="EMBL/GenBank/DDBJ databases">
        <title>Genetic Globetrotter - A new plasmid hitch-hiking vast phylogenetic and geographic distances.</title>
        <authorList>
            <person name="Vollmers J."/>
            <person name="Petersen J."/>
        </authorList>
    </citation>
    <scope>NUCLEOTIDE SEQUENCE [LARGE SCALE GENOMIC DNA]</scope>
    <source>
        <strain evidence="10 12">DSM 26383</strain>
    </source>
</reference>
<dbReference type="Gene3D" id="1.10.10.10">
    <property type="entry name" value="Winged helix-like DNA-binding domain superfamily/Winged helix DNA-binding domain"/>
    <property type="match status" value="1"/>
</dbReference>
<dbReference type="GO" id="GO:0000160">
    <property type="term" value="P:phosphorelay signal transduction system"/>
    <property type="evidence" value="ECO:0007669"/>
    <property type="project" value="UniProtKB-KW"/>
</dbReference>
<dbReference type="OrthoDB" id="9782655at2"/>
<dbReference type="RefSeq" id="WP_057818498.1">
    <property type="nucleotide sequence ID" value="NZ_CP031598.1"/>
</dbReference>
<dbReference type="SMART" id="SM00421">
    <property type="entry name" value="HTH_LUXR"/>
    <property type="match status" value="1"/>
</dbReference>
<protein>
    <submittedName>
        <fullName evidence="9">LuxR family transcriptional regulator</fullName>
    </submittedName>
    <submittedName>
        <fullName evidence="10">Transcriptional regulatory protein FixJ</fullName>
    </submittedName>
</protein>
<evidence type="ECO:0000313" key="11">
    <source>
        <dbReference type="Proteomes" id="UP000051401"/>
    </source>
</evidence>
<dbReference type="EMBL" id="CP031598">
    <property type="protein sequence ID" value="QEW27382.1"/>
    <property type="molecule type" value="Genomic_DNA"/>
</dbReference>
<dbReference type="EMBL" id="LAXI01000015">
    <property type="protein sequence ID" value="KRS16183.1"/>
    <property type="molecule type" value="Genomic_DNA"/>
</dbReference>
<evidence type="ECO:0000313" key="9">
    <source>
        <dbReference type="EMBL" id="KRS16183.1"/>
    </source>
</evidence>
<keyword evidence="11" id="KW-1185">Reference proteome</keyword>
<dbReference type="PROSITE" id="PS00622">
    <property type="entry name" value="HTH_LUXR_1"/>
    <property type="match status" value="1"/>
</dbReference>
<dbReference type="KEGG" id="rid:RIdsm_03196"/>
<organism evidence="9 11">
    <name type="scientific">Roseovarius indicus</name>
    <dbReference type="NCBI Taxonomy" id="540747"/>
    <lineage>
        <taxon>Bacteria</taxon>
        <taxon>Pseudomonadati</taxon>
        <taxon>Pseudomonadota</taxon>
        <taxon>Alphaproteobacteria</taxon>
        <taxon>Rhodobacterales</taxon>
        <taxon>Roseobacteraceae</taxon>
        <taxon>Roseovarius</taxon>
    </lineage>
</organism>
<dbReference type="Gene3D" id="3.40.50.2300">
    <property type="match status" value="1"/>
</dbReference>
<reference evidence="9 11" key="1">
    <citation type="submission" date="2015-04" db="EMBL/GenBank/DDBJ databases">
        <title>The draft genome sequence of Roseovarius indicus B108T.</title>
        <authorList>
            <person name="Li G."/>
            <person name="Lai Q."/>
            <person name="Shao Z."/>
            <person name="Yan P."/>
        </authorList>
    </citation>
    <scope>NUCLEOTIDE SEQUENCE [LARGE SCALE GENOMIC DNA]</scope>
    <source>
        <strain evidence="9 11">B108</strain>
    </source>
</reference>
<dbReference type="Proteomes" id="UP000051401">
    <property type="component" value="Unassembled WGS sequence"/>
</dbReference>
<evidence type="ECO:0000256" key="2">
    <source>
        <dbReference type="ARBA" id="ARBA00023012"/>
    </source>
</evidence>
<keyword evidence="3" id="KW-0805">Transcription regulation</keyword>
<keyword evidence="4" id="KW-0238">DNA-binding</keyword>
<dbReference type="STRING" id="540747.SAMN04488031_101150"/>
<dbReference type="InterPro" id="IPR011006">
    <property type="entry name" value="CheY-like_superfamily"/>
</dbReference>
<evidence type="ECO:0000256" key="4">
    <source>
        <dbReference type="ARBA" id="ARBA00023125"/>
    </source>
</evidence>
<dbReference type="FunFam" id="3.40.50.2300:FF:000018">
    <property type="entry name" value="DNA-binding transcriptional regulator NtrC"/>
    <property type="match status" value="1"/>
</dbReference>
<dbReference type="GO" id="GO:0006355">
    <property type="term" value="P:regulation of DNA-templated transcription"/>
    <property type="evidence" value="ECO:0007669"/>
    <property type="project" value="InterPro"/>
</dbReference>
<dbReference type="PRINTS" id="PR00038">
    <property type="entry name" value="HTHLUXR"/>
</dbReference>
<dbReference type="PATRIC" id="fig|540747.5.peg.1575"/>
<feature type="domain" description="HTH luxR-type" evidence="7">
    <location>
        <begin position="140"/>
        <end position="202"/>
    </location>
</feature>
<dbReference type="GO" id="GO:0003677">
    <property type="term" value="F:DNA binding"/>
    <property type="evidence" value="ECO:0007669"/>
    <property type="project" value="UniProtKB-KW"/>
</dbReference>
<evidence type="ECO:0000313" key="12">
    <source>
        <dbReference type="Proteomes" id="UP000325785"/>
    </source>
</evidence>
<dbReference type="CDD" id="cd06170">
    <property type="entry name" value="LuxR_C_like"/>
    <property type="match status" value="1"/>
</dbReference>
<proteinExistence type="predicted"/>
<dbReference type="InterPro" id="IPR016032">
    <property type="entry name" value="Sig_transdc_resp-reg_C-effctor"/>
</dbReference>
<feature type="modified residue" description="4-aspartylphosphate" evidence="6">
    <location>
        <position position="59"/>
    </location>
</feature>
<feature type="domain" description="Response regulatory" evidence="8">
    <location>
        <begin position="10"/>
        <end position="124"/>
    </location>
</feature>
<dbReference type="InterPro" id="IPR000792">
    <property type="entry name" value="Tscrpt_reg_LuxR_C"/>
</dbReference>